<keyword evidence="3" id="KW-1185">Reference proteome</keyword>
<gene>
    <name evidence="2" type="ORF">HIJ39_19975</name>
</gene>
<name>A0A7Y0L7E3_9FIRM</name>
<proteinExistence type="predicted"/>
<evidence type="ECO:0000256" key="1">
    <source>
        <dbReference type="SAM" id="SignalP"/>
    </source>
</evidence>
<accession>A0A7Y0L7E3</accession>
<dbReference type="Proteomes" id="UP000533476">
    <property type="component" value="Unassembled WGS sequence"/>
</dbReference>
<reference evidence="2 3" key="1">
    <citation type="submission" date="2020-04" db="EMBL/GenBank/DDBJ databases">
        <authorList>
            <person name="Zhang R."/>
            <person name="Schippers A."/>
        </authorList>
    </citation>
    <scope>NUCLEOTIDE SEQUENCE [LARGE SCALE GENOMIC DNA]</scope>
    <source>
        <strain evidence="2 3">DSM 109850</strain>
    </source>
</reference>
<dbReference type="RefSeq" id="WP_169102805.1">
    <property type="nucleotide sequence ID" value="NZ_JABBVZ010000127.1"/>
</dbReference>
<dbReference type="EMBL" id="JABBVZ010000127">
    <property type="protein sequence ID" value="NMP24595.1"/>
    <property type="molecule type" value="Genomic_DNA"/>
</dbReference>
<feature type="signal peptide" evidence="1">
    <location>
        <begin position="1"/>
        <end position="21"/>
    </location>
</feature>
<feature type="chain" id="PRO_5038854054" evidence="1">
    <location>
        <begin position="22"/>
        <end position="258"/>
    </location>
</feature>
<evidence type="ECO:0000313" key="2">
    <source>
        <dbReference type="EMBL" id="NMP24595.1"/>
    </source>
</evidence>
<evidence type="ECO:0000313" key="3">
    <source>
        <dbReference type="Proteomes" id="UP000533476"/>
    </source>
</evidence>
<dbReference type="AlphaFoldDB" id="A0A7Y0L7E3"/>
<keyword evidence="1" id="KW-0732">Signal</keyword>
<protein>
    <submittedName>
        <fullName evidence="2">Uncharacterized protein</fullName>
    </submittedName>
</protein>
<sequence length="258" mass="27186">MIKKITSTIAALAVFTLPILADGISQAAALPRSLRLAPVTSIPQPPVNAPVVGPGAGAPPSSFPLSLTQLQTTINTVNAHLAQAPNGTVSVSVPVLRQAGLTGPEIAWTQQAIRAYDQKIASGQIRPIIGAARPYSLASTPQAAITLRPLSTYGLDYTWYIARTPYWYTVYFWWGNSKMANNSATKNLVRNLNAIASGAGIASLFSWEGSWIAGLGSLVIGAYANQISSTNARGGYYGVHLNFVLGNPIPVGIYANIP</sequence>
<organism evidence="2 3">
    <name type="scientific">Sulfobacillus harzensis</name>
    <dbReference type="NCBI Taxonomy" id="2729629"/>
    <lineage>
        <taxon>Bacteria</taxon>
        <taxon>Bacillati</taxon>
        <taxon>Bacillota</taxon>
        <taxon>Clostridia</taxon>
        <taxon>Eubacteriales</taxon>
        <taxon>Clostridiales Family XVII. Incertae Sedis</taxon>
        <taxon>Sulfobacillus</taxon>
    </lineage>
</organism>
<comment type="caution">
    <text evidence="2">The sequence shown here is derived from an EMBL/GenBank/DDBJ whole genome shotgun (WGS) entry which is preliminary data.</text>
</comment>